<dbReference type="Gene3D" id="3.40.50.880">
    <property type="match status" value="1"/>
</dbReference>
<dbReference type="CDD" id="cd03137">
    <property type="entry name" value="GATase1_AraC_1"/>
    <property type="match status" value="1"/>
</dbReference>
<reference evidence="4 5" key="1">
    <citation type="journal article" date="2019" name="Emerg. Microbes Infect.">
        <title>Comprehensive subspecies identification of 175 nontuberculous mycobacteria species based on 7547 genomic profiles.</title>
        <authorList>
            <person name="Matsumoto Y."/>
            <person name="Kinjo T."/>
            <person name="Motooka D."/>
            <person name="Nabeya D."/>
            <person name="Jung N."/>
            <person name="Uechi K."/>
            <person name="Horii T."/>
            <person name="Iida T."/>
            <person name="Fujita J."/>
            <person name="Nakamura S."/>
        </authorList>
    </citation>
    <scope>NUCLEOTIDE SEQUENCE [LARGE SCALE GENOMIC DNA]</scope>
    <source>
        <strain evidence="4 5">JCM 17783</strain>
    </source>
</reference>
<evidence type="ECO:0000256" key="1">
    <source>
        <dbReference type="ARBA" id="ARBA00023015"/>
    </source>
</evidence>
<dbReference type="InterPro" id="IPR029062">
    <property type="entry name" value="Class_I_gatase-like"/>
</dbReference>
<dbReference type="PROSITE" id="PS01124">
    <property type="entry name" value="HTH_ARAC_FAMILY_2"/>
    <property type="match status" value="1"/>
</dbReference>
<keyword evidence="2" id="KW-0804">Transcription</keyword>
<accession>A0A7I7QGP6</accession>
<dbReference type="Pfam" id="PF01965">
    <property type="entry name" value="DJ-1_PfpI"/>
    <property type="match status" value="1"/>
</dbReference>
<dbReference type="RefSeq" id="WP_163793158.1">
    <property type="nucleotide sequence ID" value="NZ_AP022587.1"/>
</dbReference>
<keyword evidence="5" id="KW-1185">Reference proteome</keyword>
<dbReference type="SUPFAM" id="SSF52317">
    <property type="entry name" value="Class I glutamine amidotransferase-like"/>
    <property type="match status" value="1"/>
</dbReference>
<evidence type="ECO:0000313" key="4">
    <source>
        <dbReference type="EMBL" id="BBY25116.1"/>
    </source>
</evidence>
<dbReference type="Pfam" id="PF12833">
    <property type="entry name" value="HTH_18"/>
    <property type="match status" value="1"/>
</dbReference>
<gene>
    <name evidence="4" type="ORF">MSTO_53210</name>
</gene>
<dbReference type="AlphaFoldDB" id="A0A7I7QGP6"/>
<organism evidence="4 5">
    <name type="scientific">Mycobacterium stomatepiae</name>
    <dbReference type="NCBI Taxonomy" id="470076"/>
    <lineage>
        <taxon>Bacteria</taxon>
        <taxon>Bacillati</taxon>
        <taxon>Actinomycetota</taxon>
        <taxon>Actinomycetes</taxon>
        <taxon>Mycobacteriales</taxon>
        <taxon>Mycobacteriaceae</taxon>
        <taxon>Mycobacterium</taxon>
        <taxon>Mycobacterium simiae complex</taxon>
    </lineage>
</organism>
<evidence type="ECO:0000256" key="2">
    <source>
        <dbReference type="ARBA" id="ARBA00023163"/>
    </source>
</evidence>
<proteinExistence type="predicted"/>
<dbReference type="SMART" id="SM00342">
    <property type="entry name" value="HTH_ARAC"/>
    <property type="match status" value="1"/>
</dbReference>
<dbReference type="PANTHER" id="PTHR43130">
    <property type="entry name" value="ARAC-FAMILY TRANSCRIPTIONAL REGULATOR"/>
    <property type="match status" value="1"/>
</dbReference>
<evidence type="ECO:0000313" key="5">
    <source>
        <dbReference type="Proteomes" id="UP000467130"/>
    </source>
</evidence>
<dbReference type="PANTHER" id="PTHR43130:SF3">
    <property type="entry name" value="HTH-TYPE TRANSCRIPTIONAL REGULATOR RV1931C"/>
    <property type="match status" value="1"/>
</dbReference>
<protein>
    <submittedName>
        <fullName evidence="4">AraC family transcriptional regulator</fullName>
    </submittedName>
</protein>
<dbReference type="Gene3D" id="1.10.10.60">
    <property type="entry name" value="Homeodomain-like"/>
    <property type="match status" value="1"/>
</dbReference>
<dbReference type="GO" id="GO:0003700">
    <property type="term" value="F:DNA-binding transcription factor activity"/>
    <property type="evidence" value="ECO:0007669"/>
    <property type="project" value="InterPro"/>
</dbReference>
<dbReference type="InterPro" id="IPR009057">
    <property type="entry name" value="Homeodomain-like_sf"/>
</dbReference>
<dbReference type="EMBL" id="AP022587">
    <property type="protein sequence ID" value="BBY25116.1"/>
    <property type="molecule type" value="Genomic_DNA"/>
</dbReference>
<dbReference type="InterPro" id="IPR002818">
    <property type="entry name" value="DJ-1/PfpI"/>
</dbReference>
<dbReference type="InterPro" id="IPR018060">
    <property type="entry name" value="HTH_AraC"/>
</dbReference>
<feature type="domain" description="HTH araC/xylS-type" evidence="3">
    <location>
        <begin position="228"/>
        <end position="326"/>
    </location>
</feature>
<dbReference type="GO" id="GO:0043565">
    <property type="term" value="F:sequence-specific DNA binding"/>
    <property type="evidence" value="ECO:0007669"/>
    <property type="project" value="InterPro"/>
</dbReference>
<dbReference type="SUPFAM" id="SSF46689">
    <property type="entry name" value="Homeodomain-like"/>
    <property type="match status" value="2"/>
</dbReference>
<sequence>MHTKPTHLVAVTVFPGIDAVDVAGPAEVFAMANIALPDTAARYEVRVVAAHRDDVRASSGLRLGVDQTFAELQERPDTILVTGRVDVGGDKTPAAVLDDEVCDWLREHGPQAGRVAAVCAGAHIAAAAGLLDGHRATTHWGTADQLATDHPLIEVDPDPIFIRSGRIWTSAGITASMDLAPALVGDDHGDDIALRVAQLMVMFVQRPGGQSQFSAALSVPASSRSDISELRRWIAAHLTDDLSVAALARRLAVTPRHLARLFHAEVGLTPGEFVERLRVEYARRLLERTELTSERVAAESGLGSVETLHRVFRARLGTTPREYRHRFAASPR</sequence>
<dbReference type="KEGG" id="msto:MSTO_53210"/>
<dbReference type="InterPro" id="IPR052158">
    <property type="entry name" value="INH-QAR"/>
</dbReference>
<keyword evidence="1" id="KW-0805">Transcription regulation</keyword>
<dbReference type="Proteomes" id="UP000467130">
    <property type="component" value="Chromosome"/>
</dbReference>
<evidence type="ECO:0000259" key="3">
    <source>
        <dbReference type="PROSITE" id="PS01124"/>
    </source>
</evidence>
<name>A0A7I7QGP6_9MYCO</name>